<dbReference type="PANTHER" id="PTHR30055">
    <property type="entry name" value="HTH-TYPE TRANSCRIPTIONAL REGULATOR RUTR"/>
    <property type="match status" value="1"/>
</dbReference>
<proteinExistence type="predicted"/>
<evidence type="ECO:0000256" key="2">
    <source>
        <dbReference type="ARBA" id="ARBA00023125"/>
    </source>
</evidence>
<comment type="caution">
    <text evidence="6">The sequence shown here is derived from an EMBL/GenBank/DDBJ whole genome shotgun (WGS) entry which is preliminary data.</text>
</comment>
<dbReference type="Proteomes" id="UP001500804">
    <property type="component" value="Unassembled WGS sequence"/>
</dbReference>
<dbReference type="EMBL" id="BAABJO010000004">
    <property type="protein sequence ID" value="GAA5114784.1"/>
    <property type="molecule type" value="Genomic_DNA"/>
</dbReference>
<dbReference type="Gene3D" id="1.10.357.10">
    <property type="entry name" value="Tetracycline Repressor, domain 2"/>
    <property type="match status" value="1"/>
</dbReference>
<reference evidence="7" key="1">
    <citation type="journal article" date="2019" name="Int. J. Syst. Evol. Microbiol.">
        <title>The Global Catalogue of Microorganisms (GCM) 10K type strain sequencing project: providing services to taxonomists for standard genome sequencing and annotation.</title>
        <authorList>
            <consortium name="The Broad Institute Genomics Platform"/>
            <consortium name="The Broad Institute Genome Sequencing Center for Infectious Disease"/>
            <person name="Wu L."/>
            <person name="Ma J."/>
        </authorList>
    </citation>
    <scope>NUCLEOTIDE SEQUENCE [LARGE SCALE GENOMIC DNA]</scope>
    <source>
        <strain evidence="7">JCM 18302</strain>
    </source>
</reference>
<evidence type="ECO:0000256" key="3">
    <source>
        <dbReference type="ARBA" id="ARBA00023163"/>
    </source>
</evidence>
<feature type="domain" description="HTH tetR-type" evidence="5">
    <location>
        <begin position="10"/>
        <end position="70"/>
    </location>
</feature>
<keyword evidence="7" id="KW-1185">Reference proteome</keyword>
<sequence length="196" mass="21682">MSSRRRKVDADRRDELLARLEKLVLDEGFAHLTVDELASRLQCSKSTLYAIASGKERLVTVVLKQFFRDAAARIEDRVADISDPADRIGTYLASVGEEMQKMSRSCHVDMVSHDATYEIWALNARASARRVREFIGEGVTAGRFRGVHAEFVGESVGLLVDGIQHGELLERTGLTSGEAYRELSGLVLAALTNTSR</sequence>
<evidence type="ECO:0000313" key="6">
    <source>
        <dbReference type="EMBL" id="GAA5114784.1"/>
    </source>
</evidence>
<evidence type="ECO:0000313" key="7">
    <source>
        <dbReference type="Proteomes" id="UP001500804"/>
    </source>
</evidence>
<evidence type="ECO:0000256" key="4">
    <source>
        <dbReference type="PROSITE-ProRule" id="PRU00335"/>
    </source>
</evidence>
<keyword evidence="1" id="KW-0805">Transcription regulation</keyword>
<dbReference type="PANTHER" id="PTHR30055:SF234">
    <property type="entry name" value="HTH-TYPE TRANSCRIPTIONAL REGULATOR BETI"/>
    <property type="match status" value="1"/>
</dbReference>
<dbReference type="InterPro" id="IPR050109">
    <property type="entry name" value="HTH-type_TetR-like_transc_reg"/>
</dbReference>
<dbReference type="PROSITE" id="PS50977">
    <property type="entry name" value="HTH_TETR_2"/>
    <property type="match status" value="1"/>
</dbReference>
<gene>
    <name evidence="6" type="ORF">GCM10023320_12560</name>
</gene>
<evidence type="ECO:0000259" key="5">
    <source>
        <dbReference type="PROSITE" id="PS50977"/>
    </source>
</evidence>
<dbReference type="InterPro" id="IPR009057">
    <property type="entry name" value="Homeodomain-like_sf"/>
</dbReference>
<evidence type="ECO:0000256" key="1">
    <source>
        <dbReference type="ARBA" id="ARBA00023015"/>
    </source>
</evidence>
<dbReference type="SUPFAM" id="SSF46689">
    <property type="entry name" value="Homeodomain-like"/>
    <property type="match status" value="1"/>
</dbReference>
<name>A0ABP9NCT3_9PSEU</name>
<feature type="DNA-binding region" description="H-T-H motif" evidence="4">
    <location>
        <begin position="33"/>
        <end position="52"/>
    </location>
</feature>
<dbReference type="InterPro" id="IPR001647">
    <property type="entry name" value="HTH_TetR"/>
</dbReference>
<accession>A0ABP9NCT3</accession>
<keyword evidence="2 4" id="KW-0238">DNA-binding</keyword>
<organism evidence="6 7">
    <name type="scientific">Pseudonocardia adelaidensis</name>
    <dbReference type="NCBI Taxonomy" id="648754"/>
    <lineage>
        <taxon>Bacteria</taxon>
        <taxon>Bacillati</taxon>
        <taxon>Actinomycetota</taxon>
        <taxon>Actinomycetes</taxon>
        <taxon>Pseudonocardiales</taxon>
        <taxon>Pseudonocardiaceae</taxon>
        <taxon>Pseudonocardia</taxon>
    </lineage>
</organism>
<protein>
    <submittedName>
        <fullName evidence="6">TetR/AcrR family transcriptional regulator</fullName>
    </submittedName>
</protein>
<keyword evidence="3" id="KW-0804">Transcription</keyword>